<evidence type="ECO:0000313" key="8">
    <source>
        <dbReference type="Proteomes" id="UP000249091"/>
    </source>
</evidence>
<dbReference type="STRING" id="1219011.GCA_001895045_01693"/>
<dbReference type="Gene3D" id="3.40.50.12780">
    <property type="entry name" value="N-terminal domain of ligase-like"/>
    <property type="match status" value="1"/>
</dbReference>
<dbReference type="InterPro" id="IPR020806">
    <property type="entry name" value="PKS_PP-bd"/>
</dbReference>
<dbReference type="SUPFAM" id="SSF53474">
    <property type="entry name" value="alpha/beta-Hydrolases"/>
    <property type="match status" value="1"/>
</dbReference>
<dbReference type="InterPro" id="IPR001031">
    <property type="entry name" value="Thioesterase"/>
</dbReference>
<protein>
    <submittedName>
        <fullName evidence="7">Non-ribosomal peptide synthetase</fullName>
        <ecNumber evidence="7">5.1.1.13</ecNumber>
    </submittedName>
</protein>
<dbReference type="Gene3D" id="3.30.559.30">
    <property type="entry name" value="Nonribosomal peptide synthetase, condensation domain"/>
    <property type="match status" value="2"/>
</dbReference>
<dbReference type="Gene3D" id="1.10.1200.10">
    <property type="entry name" value="ACP-like"/>
    <property type="match status" value="2"/>
</dbReference>
<dbReference type="InterPro" id="IPR042099">
    <property type="entry name" value="ANL_N_sf"/>
</dbReference>
<dbReference type="FunFam" id="2.30.38.10:FF:000001">
    <property type="entry name" value="Non-ribosomal peptide synthetase PvdI"/>
    <property type="match status" value="2"/>
</dbReference>
<dbReference type="FunFam" id="3.40.50.980:FF:000001">
    <property type="entry name" value="Non-ribosomal peptide synthetase"/>
    <property type="match status" value="3"/>
</dbReference>
<dbReference type="InterPro" id="IPR020845">
    <property type="entry name" value="AMP-binding_CS"/>
</dbReference>
<dbReference type="FunFam" id="1.10.1200.10:FF:000005">
    <property type="entry name" value="Nonribosomal peptide synthetase 1"/>
    <property type="match status" value="2"/>
</dbReference>
<feature type="compositionally biased region" description="Polar residues" evidence="5">
    <location>
        <begin position="1"/>
        <end position="11"/>
    </location>
</feature>
<dbReference type="PROSITE" id="PS50075">
    <property type="entry name" value="CARRIER"/>
    <property type="match status" value="3"/>
</dbReference>
<keyword evidence="7" id="KW-0413">Isomerase</keyword>
<dbReference type="GO" id="GO:0008610">
    <property type="term" value="P:lipid biosynthetic process"/>
    <property type="evidence" value="ECO:0007669"/>
    <property type="project" value="UniProtKB-ARBA"/>
</dbReference>
<evidence type="ECO:0000256" key="5">
    <source>
        <dbReference type="SAM" id="MobiDB-lite"/>
    </source>
</evidence>
<dbReference type="Pfam" id="PF00501">
    <property type="entry name" value="AMP-binding"/>
    <property type="match status" value="3"/>
</dbReference>
<feature type="domain" description="Carrier" evidence="6">
    <location>
        <begin position="552"/>
        <end position="627"/>
    </location>
</feature>
<dbReference type="Gene3D" id="2.30.38.10">
    <property type="entry name" value="Luciferase, Domain 3"/>
    <property type="match status" value="2"/>
</dbReference>
<dbReference type="GO" id="GO:0047689">
    <property type="term" value="F:aspartate racemase activity"/>
    <property type="evidence" value="ECO:0007669"/>
    <property type="project" value="UniProtKB-EC"/>
</dbReference>
<comment type="cofactor">
    <cofactor evidence="1">
        <name>pantetheine 4'-phosphate</name>
        <dbReference type="ChEBI" id="CHEBI:47942"/>
    </cofactor>
</comment>
<keyword evidence="4" id="KW-0597">Phosphoprotein</keyword>
<gene>
    <name evidence="7" type="primary">tycC</name>
    <name evidence="7" type="ORF">NCTC10994_03714</name>
</gene>
<proteinExistence type="inferred from homology"/>
<dbReference type="KEGG" id="rcr:NCTC10994_03714"/>
<dbReference type="PROSITE" id="PS00455">
    <property type="entry name" value="AMP_BINDING"/>
    <property type="match status" value="3"/>
</dbReference>
<dbReference type="PANTHER" id="PTHR45527">
    <property type="entry name" value="NONRIBOSOMAL PEPTIDE SYNTHETASE"/>
    <property type="match status" value="1"/>
</dbReference>
<dbReference type="GO" id="GO:0044550">
    <property type="term" value="P:secondary metabolite biosynthetic process"/>
    <property type="evidence" value="ECO:0007669"/>
    <property type="project" value="UniProtKB-ARBA"/>
</dbReference>
<dbReference type="InterPro" id="IPR045851">
    <property type="entry name" value="AMP-bd_C_sf"/>
</dbReference>
<dbReference type="UniPathway" id="UPA00011"/>
<evidence type="ECO:0000313" key="7">
    <source>
        <dbReference type="EMBL" id="SQI37666.1"/>
    </source>
</evidence>
<evidence type="ECO:0000256" key="3">
    <source>
        <dbReference type="ARBA" id="ARBA00022450"/>
    </source>
</evidence>
<dbReference type="FunFam" id="3.30.300.30:FF:000010">
    <property type="entry name" value="Enterobactin synthetase component F"/>
    <property type="match status" value="2"/>
</dbReference>
<dbReference type="Proteomes" id="UP000249091">
    <property type="component" value="Chromosome 1"/>
</dbReference>
<evidence type="ECO:0000256" key="4">
    <source>
        <dbReference type="ARBA" id="ARBA00022553"/>
    </source>
</evidence>
<dbReference type="GO" id="GO:0043041">
    <property type="term" value="P:amino acid activation for nonribosomal peptide biosynthetic process"/>
    <property type="evidence" value="ECO:0007669"/>
    <property type="project" value="TreeGrafter"/>
</dbReference>
<feature type="region of interest" description="Disordered" evidence="5">
    <location>
        <begin position="1"/>
        <end position="46"/>
    </location>
</feature>
<dbReference type="FunFam" id="3.40.50.980:FF:000002">
    <property type="entry name" value="Enterobactin synthetase component F"/>
    <property type="match status" value="1"/>
</dbReference>
<dbReference type="InterPro" id="IPR020802">
    <property type="entry name" value="TesA-like"/>
</dbReference>
<evidence type="ECO:0000256" key="2">
    <source>
        <dbReference type="ARBA" id="ARBA00006432"/>
    </source>
</evidence>
<dbReference type="NCBIfam" id="NF003417">
    <property type="entry name" value="PRK04813.1"/>
    <property type="match status" value="3"/>
</dbReference>
<feature type="domain" description="Carrier" evidence="6">
    <location>
        <begin position="1616"/>
        <end position="1691"/>
    </location>
</feature>
<dbReference type="InterPro" id="IPR025110">
    <property type="entry name" value="AMP-bd_C"/>
</dbReference>
<dbReference type="PANTHER" id="PTHR45527:SF1">
    <property type="entry name" value="FATTY ACID SYNTHASE"/>
    <property type="match status" value="1"/>
</dbReference>
<accession>A0A2X4UCZ5</accession>
<dbReference type="InterPro" id="IPR023213">
    <property type="entry name" value="CAT-like_dom_sf"/>
</dbReference>
<dbReference type="InterPro" id="IPR036736">
    <property type="entry name" value="ACP-like_sf"/>
</dbReference>
<dbReference type="PROSITE" id="PS00012">
    <property type="entry name" value="PHOSPHOPANTETHEINE"/>
    <property type="match status" value="3"/>
</dbReference>
<dbReference type="Gene3D" id="3.40.50.980">
    <property type="match status" value="4"/>
</dbReference>
<dbReference type="InterPro" id="IPR029058">
    <property type="entry name" value="AB_hydrolase_fold"/>
</dbReference>
<dbReference type="Gene3D" id="3.30.300.30">
    <property type="match status" value="3"/>
</dbReference>
<dbReference type="Gene3D" id="3.30.559.10">
    <property type="entry name" value="Chloramphenicol acetyltransferase-like domain"/>
    <property type="match status" value="2"/>
</dbReference>
<dbReference type="InterPro" id="IPR000873">
    <property type="entry name" value="AMP-dep_synth/lig_dom"/>
</dbReference>
<comment type="similarity">
    <text evidence="2">Belongs to the ATP-dependent AMP-binding enzyme family.</text>
</comment>
<dbReference type="Pfam" id="PF00668">
    <property type="entry name" value="Condensation"/>
    <property type="match status" value="2"/>
</dbReference>
<dbReference type="InterPro" id="IPR009081">
    <property type="entry name" value="PP-bd_ACP"/>
</dbReference>
<dbReference type="CDD" id="cd19540">
    <property type="entry name" value="LCL_NRPS-like"/>
    <property type="match status" value="2"/>
</dbReference>
<dbReference type="Pfam" id="PF00975">
    <property type="entry name" value="Thioesterase"/>
    <property type="match status" value="1"/>
</dbReference>
<dbReference type="SUPFAM" id="SSF52777">
    <property type="entry name" value="CoA-dependent acyltransferases"/>
    <property type="match status" value="4"/>
</dbReference>
<dbReference type="GO" id="GO:0031177">
    <property type="term" value="F:phosphopantetheine binding"/>
    <property type="evidence" value="ECO:0007669"/>
    <property type="project" value="InterPro"/>
</dbReference>
<dbReference type="Pfam" id="PF00550">
    <property type="entry name" value="PP-binding"/>
    <property type="match status" value="3"/>
</dbReference>
<keyword evidence="8" id="KW-1185">Reference proteome</keyword>
<feature type="domain" description="Carrier" evidence="6">
    <location>
        <begin position="2678"/>
        <end position="2753"/>
    </location>
</feature>
<dbReference type="Gene3D" id="3.40.50.1820">
    <property type="entry name" value="alpha/beta hydrolase"/>
    <property type="match status" value="1"/>
</dbReference>
<dbReference type="SMART" id="SM00824">
    <property type="entry name" value="PKS_TE"/>
    <property type="match status" value="1"/>
</dbReference>
<name>A0A2X4UCZ5_9NOCA</name>
<keyword evidence="3" id="KW-0596">Phosphopantetheine</keyword>
<dbReference type="CDD" id="cd17646">
    <property type="entry name" value="A_NRPS_AB3403-like"/>
    <property type="match status" value="2"/>
</dbReference>
<reference evidence="7 8" key="1">
    <citation type="submission" date="2018-06" db="EMBL/GenBank/DDBJ databases">
        <authorList>
            <consortium name="Pathogen Informatics"/>
            <person name="Doyle S."/>
        </authorList>
    </citation>
    <scope>NUCLEOTIDE SEQUENCE [LARGE SCALE GENOMIC DNA]</scope>
    <source>
        <strain evidence="7 8">NCTC10994</strain>
    </source>
</reference>
<organism evidence="7 8">
    <name type="scientific">Rhodococcus coprophilus</name>
    <dbReference type="NCBI Taxonomy" id="38310"/>
    <lineage>
        <taxon>Bacteria</taxon>
        <taxon>Bacillati</taxon>
        <taxon>Actinomycetota</taxon>
        <taxon>Actinomycetes</taxon>
        <taxon>Mycobacteriales</taxon>
        <taxon>Nocardiaceae</taxon>
        <taxon>Rhodococcus</taxon>
    </lineage>
</organism>
<evidence type="ECO:0000259" key="6">
    <source>
        <dbReference type="PROSITE" id="PS50075"/>
    </source>
</evidence>
<dbReference type="InterPro" id="IPR006162">
    <property type="entry name" value="Ppantetheine_attach_site"/>
</dbReference>
<dbReference type="Pfam" id="PF13193">
    <property type="entry name" value="AMP-binding_C"/>
    <property type="match status" value="3"/>
</dbReference>
<dbReference type="InterPro" id="IPR010071">
    <property type="entry name" value="AA_adenyl_dom"/>
</dbReference>
<dbReference type="SUPFAM" id="SSF56801">
    <property type="entry name" value="Acetyl-CoA synthetase-like"/>
    <property type="match status" value="3"/>
</dbReference>
<sequence>MVSEASRTAGMQQGDGVARENVGEPESRRPPVSERGRERRRPARRRGSRAILLPQLLATAVERDPSAPAVMFEDRSWTYAEIDADSSRLARALIDRGLGPEDIVAVSLARSFESVLAIWAVAKTGAAFVPVDPNYPPDRVAYMLADSGAAIGLTLAATVSSLPDTVEWLALDDPQSRAEVEALSPAPVSFDERVRSLRAENPAYVIYTSGSTGRPKGVPVTHSGLSDLAQEMVDRFGTTAGSRTLHVASPSFDASVLEWLMAISVSAAMVVAPPDAFAGAELTELLRRHRVTHALITPAVLASLDPEGLDGLEMVVSGGEACPPDVVERWAPGRRFLNAYGPTEATIMTHCSGALEPGRPVTIGTPVRNLGAHVLDSRLNPVAPGVAGELYVSGPALARGYRGRPGLTAERFVAGPDGTRLYRTGDLVRAPRTGDDELVYLGRNDFQIKIRGLRVELGEIDAALAACDGVDFAITVGRETPAGEMRLVSYVHSAGGVEIDAGELSAAVSEMLPAHMVPSAIVVLDDVPLTPSGKIDRAALPEPESVSVQFRPPATALEVAVAEEFGTLLGVERIGLDDDFFALGGNSLVATRLAARLGERLGTSVPARLLFEHSTVGKLAALIEPLEVGNETPLVAKTRPELVPLSLAQQRMWFLNRLNPGSAANNIPVAIRLSGTLDVDALQAAVSDVVERHESLRTLYPEVDGVGFQKVLGVGDAVVEVRVEDVSADDAPGRVVEAVTTGFDVTLQVPVRVRLLRVAPQEHVLVVVVHHISGDGFSMGPLTRDVVTAYAARAAGAAPGWPALEVQYADYSIWQREVLGDESDPESLAAKQIAFWEQSLDGLPDQLDLPTDRPRPAEQSFAGDRVEFDIDADLHRKLVELARSRNSTLFMAVHAAFAVLLARLSGTDDIAVGTPIAGRGRRELDDLIGMFVNTLVFRSHVDVSGSFDALLEQTRERDLQAFAHADVPFERIVEVLNPERSTARHPLFQVGLSFQNLAETSLELPGLTVSGVDAQVQTSQFDLHLVAADRYDEDGSAAGIGNVLTFATDLFDKSTVAGIAERFVRVLEQIVAEPGRAVGDLDILGVEERNLVLEEWNRTSHPLGAPVTLVDLFDAQVCRDPAATAIVFEGVSLSYQEFDSRVNRLARHLISVGVGPESTVALAMRRSVELLVGMYAVAKAGGAYVPLDPDQPAERTNYILSVAAPTVVLTTARDEFGVPEGVGSGIVVVRLDTADFDGYSDSPVRDVDRLAPLRPENTAYVIFTSGSTGRPKGVAVSHAAIVNQMLWMRDEYDLGPDDALLLKTAATFDLSVWEFWSALVSGGRVVVATPDGHRDPVYLNDLVASEGVTTLHVVPSMLAALMTDTDGVLPSSLRRVLAIGEALPASTAQRFLAGNDARLDNLYGPTEAAVSVTGHVVDVDDVVSVPIGSPQWNTRLFVLDARLQPVPVGVPGELYLAGAQLARGYFARPDLTAERFVASPWGDGERLYRTGDLVAWTSDGELEYVGRTDFQVKVRGFRIELGEIESALRRMDGIRDVAVVARESERVGTRVVAYLVARPGVDLDTEVVAFELGRSVPGYMVPSAFVVLEGLPLNANGKLDRRALPDPVFEVTAFRAPVTSAEQAVASVFSEVLGVERVGLDDDFFALGGNSLIATQVVARLGAALGTRVPVRVLFEASTVGELAVRVEQLSGEARVPLVARVRPAQVPLSLAQQRMWFLNRLDPESAVNNIPVAIRLSGSLDVDALQAAVSDVVARHESLRTVYPEVDGVGFQEILPVSEAIVEVRPETVAADDVLARVTEVVTTGFDVTQQVPIRVRLLQITPDEHILVVVVHHISGDGFSMGPLTRDVVTAYAARAAGAVPEWSPLEVQYADYTLWQREVLGDESDPESLLARQSEFWRTTLADLPEESTLPSDRPRPVVSSYRGASHGFVIDRRIRAGITDLARRSGATEFMVVHAALAVLLSRLGAQSDVAIGTPIAGRGEAALDDLVGMFVNTLVLRSSLDGAVPFGEFLDTVRTADLDAFAHADVPFERLVEVLDPARSQGRHPLFQVMLTFQNMADAHLELPGLSVSGVDVDAQIAKFDLQLTLSEGYAQDGSPDGFRAEFTYATDLFDAVTVEGFAERFVRILEAVVADPSRRVGDIDLLGADERVAVLERWNDTSRPVPDGTLLDRFDSQVLSNPDAIAVVFEDESLTYAQFDVRVNRLARYLISRGVGPETTVGLAVRRSLDLLVGMYAIVRAGGAYVPIDPDHPADRIRHVLDIAAPVCVVTTARDGFEVPSGADVAAVVIDRLDLAGVSAGPVSDAERSAPLRPDNTAYVIFTSGSTGRPKGVAVSHGAIVNRLEWMQAEYSLTRDDVVLQKTPFTFDVSVWEFFWSLGVGARLVVAAPDGHRDPVYLATVMAEQCVSVAHFVPSMLSVFVAEAGVSDLSGLRLVFASGEALPGSLAARARAVLPGAAVHNLYGPTEAAVDVTFHEVSDADVVSVPIGVPVWNTQVFVLDGRLAPVPVGVAGELYLSGVQLARGYVGRPDLSAERFVASPFGVGERLYRTGDLVRWSADGELVYIGRTDFQVKLRGLRIELGEIETALLALDGVGQAVVLVRSDARAGEQLVGYVVPAAGASVDSVVLLRRLGAVLPGYMVPSALVVLDELPLNSSGKLDRKALPSPVFEAREFRAPQTAVEQVVASVFSEVLGVEHVGLDDNFFELGGNSLIATQVASRLQKGTGVDVRVQWLFTDSSVAALAHRIETDAGSEEDFDPLTDGAVQVLLPFRTHGSGNPLFCIHSMYGLAWTYSGLTRFVDDRPLYGIQTRALSDDGYLPGTIAGMADDYLREIRTAQPEGPYNLMGWSLGGVVAHEVAVKLQKQGESVESLVMLDSHWDLEAAEFRRAIRDNLAQIGVMLEDPDDVAALSDEHIQRLWDAMAQDVTALSTLTLGRFRNLYRSAVRSGQLIASHLPGTFDGDILYFSAADHPPARHGAAKRWAHLVTGQVTDVPIDCSHDDMTSTEALAEIGPVLDHYLKRNVV</sequence>
<dbReference type="InterPro" id="IPR001242">
    <property type="entry name" value="Condensation_dom"/>
</dbReference>
<dbReference type="EMBL" id="LS483468">
    <property type="protein sequence ID" value="SQI37666.1"/>
    <property type="molecule type" value="Genomic_DNA"/>
</dbReference>
<dbReference type="FunFam" id="3.40.50.12780:FF:000012">
    <property type="entry name" value="Non-ribosomal peptide synthetase"/>
    <property type="match status" value="2"/>
</dbReference>
<evidence type="ECO:0000256" key="1">
    <source>
        <dbReference type="ARBA" id="ARBA00001957"/>
    </source>
</evidence>
<dbReference type="EC" id="5.1.1.13" evidence="7"/>
<dbReference type="SMART" id="SM00823">
    <property type="entry name" value="PKS_PP"/>
    <property type="match status" value="3"/>
</dbReference>
<dbReference type="NCBIfam" id="TIGR01733">
    <property type="entry name" value="AA-adenyl-dom"/>
    <property type="match status" value="3"/>
</dbReference>
<dbReference type="GO" id="GO:0005829">
    <property type="term" value="C:cytosol"/>
    <property type="evidence" value="ECO:0007669"/>
    <property type="project" value="TreeGrafter"/>
</dbReference>
<dbReference type="SUPFAM" id="SSF47336">
    <property type="entry name" value="ACP-like"/>
    <property type="match status" value="3"/>
</dbReference>
<feature type="compositionally biased region" description="Basic and acidic residues" evidence="5">
    <location>
        <begin position="17"/>
        <end position="37"/>
    </location>
</feature>